<dbReference type="PANTHER" id="PTHR31672:SF13">
    <property type="entry name" value="F-BOX PROTEIN CPR30-LIKE"/>
    <property type="match status" value="1"/>
</dbReference>
<dbReference type="InterPro" id="IPR017451">
    <property type="entry name" value="F-box-assoc_interact_dom"/>
</dbReference>
<dbReference type="InterPro" id="IPR013187">
    <property type="entry name" value="F-box-assoc_dom_typ3"/>
</dbReference>
<dbReference type="InterPro" id="IPR036047">
    <property type="entry name" value="F-box-like_dom_sf"/>
</dbReference>
<organism evidence="2 3">
    <name type="scientific">Castilleja foliolosa</name>
    <dbReference type="NCBI Taxonomy" id="1961234"/>
    <lineage>
        <taxon>Eukaryota</taxon>
        <taxon>Viridiplantae</taxon>
        <taxon>Streptophyta</taxon>
        <taxon>Embryophyta</taxon>
        <taxon>Tracheophyta</taxon>
        <taxon>Spermatophyta</taxon>
        <taxon>Magnoliopsida</taxon>
        <taxon>eudicotyledons</taxon>
        <taxon>Gunneridae</taxon>
        <taxon>Pentapetalae</taxon>
        <taxon>asterids</taxon>
        <taxon>lamiids</taxon>
        <taxon>Lamiales</taxon>
        <taxon>Orobanchaceae</taxon>
        <taxon>Pedicularideae</taxon>
        <taxon>Castillejinae</taxon>
        <taxon>Castilleja</taxon>
    </lineage>
</organism>
<accession>A0ABD3CGV4</accession>
<dbReference type="PANTHER" id="PTHR31672">
    <property type="entry name" value="BNACNNG10540D PROTEIN"/>
    <property type="match status" value="1"/>
</dbReference>
<comment type="caution">
    <text evidence="2">The sequence shown here is derived from an EMBL/GenBank/DDBJ whole genome shotgun (WGS) entry which is preliminary data.</text>
</comment>
<protein>
    <recommendedName>
        <fullName evidence="1">F-box associated beta-propeller type 3 domain-containing protein</fullName>
    </recommendedName>
</protein>
<dbReference type="InterPro" id="IPR050796">
    <property type="entry name" value="SCF_F-box_component"/>
</dbReference>
<evidence type="ECO:0000259" key="1">
    <source>
        <dbReference type="Pfam" id="PF08268"/>
    </source>
</evidence>
<reference evidence="3" key="1">
    <citation type="journal article" date="2024" name="IScience">
        <title>Strigolactones Initiate the Formation of Haustorium-like Structures in Castilleja.</title>
        <authorList>
            <person name="Buerger M."/>
            <person name="Peterson D."/>
            <person name="Chory J."/>
        </authorList>
    </citation>
    <scope>NUCLEOTIDE SEQUENCE [LARGE SCALE GENOMIC DNA]</scope>
</reference>
<dbReference type="Pfam" id="PF08268">
    <property type="entry name" value="FBA_3"/>
    <property type="match status" value="1"/>
</dbReference>
<evidence type="ECO:0000313" key="2">
    <source>
        <dbReference type="EMBL" id="KAL3628797.1"/>
    </source>
</evidence>
<dbReference type="EMBL" id="JAVIJP010000036">
    <property type="protein sequence ID" value="KAL3628797.1"/>
    <property type="molecule type" value="Genomic_DNA"/>
</dbReference>
<dbReference type="SUPFAM" id="SSF81383">
    <property type="entry name" value="F-box domain"/>
    <property type="match status" value="1"/>
</dbReference>
<dbReference type="NCBIfam" id="TIGR01640">
    <property type="entry name" value="F_box_assoc_1"/>
    <property type="match status" value="1"/>
</dbReference>
<keyword evidence="3" id="KW-1185">Reference proteome</keyword>
<evidence type="ECO:0000313" key="3">
    <source>
        <dbReference type="Proteomes" id="UP001632038"/>
    </source>
</evidence>
<sequence length="349" mass="40161">MVKTILRFKSVCKPWRDLFSTPEFRKLHHSQFSIDPKKQSFIVHSFRKNCSNPKNQFSIFKIDSSKKRPTIVDDPFAHTQDIEFLTVGCCNGLVCIFSGLDIVLWNPAMKLSKTFPIKDYGPFEILSFGFGYDAAGADFKVVMIFGKKRRILGRKEVIVTSAEMYSVNLDSWTSVNVSIQFSGFTYRNDVIVNGNPHWVAWVNGNKGYVCFDVMELVFKFVPMRIWNTEVGLVDWNGALASISYTNDNLGERVDPLCVWVFDDDERVWRKKHTFGPLEKVDVFIFYHLTKNEKLLCCFKTGKLFVLDLETGSLINCLMALVSTASMSFFSIPRVWQSLKEWKSMSEEVN</sequence>
<gene>
    <name evidence="2" type="ORF">CASFOL_027843</name>
</gene>
<feature type="domain" description="F-box associated beta-propeller type 3" evidence="1">
    <location>
        <begin position="55"/>
        <end position="292"/>
    </location>
</feature>
<name>A0ABD3CGV4_9LAMI</name>
<dbReference type="Proteomes" id="UP001632038">
    <property type="component" value="Unassembled WGS sequence"/>
</dbReference>
<dbReference type="AlphaFoldDB" id="A0ABD3CGV4"/>
<proteinExistence type="predicted"/>